<gene>
    <name evidence="1" type="ORF">SAMN00790413_01884</name>
</gene>
<accession>A0A1W1VIH9</accession>
<sequence>MVYQGLDPEAIADGRDYSRSSVTLDMCAMCLNSSGRRPR</sequence>
<name>A0A1W1VIH9_9DEIO</name>
<dbReference type="EMBL" id="FWWU01000009">
    <property type="protein sequence ID" value="SMB93195.1"/>
    <property type="molecule type" value="Genomic_DNA"/>
</dbReference>
<protein>
    <submittedName>
        <fullName evidence="1">Uncharacterized protein</fullName>
    </submittedName>
</protein>
<reference evidence="1 2" key="1">
    <citation type="submission" date="2017-04" db="EMBL/GenBank/DDBJ databases">
        <authorList>
            <person name="Afonso C.L."/>
            <person name="Miller P.J."/>
            <person name="Scott M.A."/>
            <person name="Spackman E."/>
            <person name="Goraichik I."/>
            <person name="Dimitrov K.M."/>
            <person name="Suarez D.L."/>
            <person name="Swayne D.E."/>
        </authorList>
    </citation>
    <scope>NUCLEOTIDE SEQUENCE [LARGE SCALE GENOMIC DNA]</scope>
    <source>
        <strain evidence="1 2">KR-140</strain>
    </source>
</reference>
<dbReference type="AlphaFoldDB" id="A0A1W1VIH9"/>
<keyword evidence="2" id="KW-1185">Reference proteome</keyword>
<dbReference type="Proteomes" id="UP000192582">
    <property type="component" value="Unassembled WGS sequence"/>
</dbReference>
<proteinExistence type="predicted"/>
<evidence type="ECO:0000313" key="2">
    <source>
        <dbReference type="Proteomes" id="UP000192582"/>
    </source>
</evidence>
<evidence type="ECO:0000313" key="1">
    <source>
        <dbReference type="EMBL" id="SMB93195.1"/>
    </source>
</evidence>
<organism evidence="1 2">
    <name type="scientific">Deinococcus hopiensis KR-140</name>
    <dbReference type="NCBI Taxonomy" id="695939"/>
    <lineage>
        <taxon>Bacteria</taxon>
        <taxon>Thermotogati</taxon>
        <taxon>Deinococcota</taxon>
        <taxon>Deinococci</taxon>
        <taxon>Deinococcales</taxon>
        <taxon>Deinococcaceae</taxon>
        <taxon>Deinococcus</taxon>
    </lineage>
</organism>